<dbReference type="EMBL" id="JAGQLG010000129">
    <property type="protein sequence ID" value="MCA9382420.1"/>
    <property type="molecule type" value="Genomic_DNA"/>
</dbReference>
<protein>
    <submittedName>
        <fullName evidence="2">Uncharacterized protein</fullName>
    </submittedName>
</protein>
<gene>
    <name evidence="2" type="ORF">KC660_03375</name>
</gene>
<organism evidence="2 3">
    <name type="scientific">Candidatus Dojkabacteria bacterium</name>
    <dbReference type="NCBI Taxonomy" id="2099670"/>
    <lineage>
        <taxon>Bacteria</taxon>
        <taxon>Candidatus Dojkabacteria</taxon>
    </lineage>
</organism>
<dbReference type="AlphaFoldDB" id="A0A955L3T4"/>
<sequence length="443" mass="48928">MEGKGGPSIKTRVVEATKDLGRGLGRVGLPLFTAVMIAACSKDAEPTPPTTQIPETPTPIATPAPEQTPTPVNLVMREETPKPQVVEAQTPEVPILKTADILSRDDIQPISKLDKLISTPVRALFHLKEVGFSFNIIPNSDASEESRIIKEEQTIDIRGSGNLVDFLQLTLTNTKFELVPDDSGGKHVRLRLTLNDGNELIYDLTKEESMSGVFFPQGAIQGSNLEGLSNPVLGVDLLDADPSDSYIASLIYTQKDQDEGEPELMQFVITPEFDITAESLVATRHGFAGGTQEEQDKLAKLLESKYDIALNHDDQTPETEALRVIMNYIGKVIGIQPDGGIRIEVKPESLSKIDPQADFNTIFAEFNKPNLFGKSQEWLDAHFNPDNIRLLLIAFENREDAIRFEKTYSSYVAGVILRRSGWDIQADVSRSFNNGILFVPSYY</sequence>
<proteinExistence type="predicted"/>
<reference evidence="2" key="1">
    <citation type="submission" date="2020-04" db="EMBL/GenBank/DDBJ databases">
        <authorList>
            <person name="Zhang T."/>
        </authorList>
    </citation>
    <scope>NUCLEOTIDE SEQUENCE</scope>
    <source>
        <strain evidence="2">HKST-UBA10</strain>
    </source>
</reference>
<feature type="compositionally biased region" description="Pro residues" evidence="1">
    <location>
        <begin position="46"/>
        <end position="67"/>
    </location>
</feature>
<reference evidence="2" key="2">
    <citation type="journal article" date="2021" name="Microbiome">
        <title>Successional dynamics and alternative stable states in a saline activated sludge microbial community over 9 years.</title>
        <authorList>
            <person name="Wang Y."/>
            <person name="Ye J."/>
            <person name="Ju F."/>
            <person name="Liu L."/>
            <person name="Boyd J.A."/>
            <person name="Deng Y."/>
            <person name="Parks D.H."/>
            <person name="Jiang X."/>
            <person name="Yin X."/>
            <person name="Woodcroft B.J."/>
            <person name="Tyson G.W."/>
            <person name="Hugenholtz P."/>
            <person name="Polz M.F."/>
            <person name="Zhang T."/>
        </authorList>
    </citation>
    <scope>NUCLEOTIDE SEQUENCE</scope>
    <source>
        <strain evidence="2">HKST-UBA10</strain>
    </source>
</reference>
<dbReference type="Proteomes" id="UP000782843">
    <property type="component" value="Unassembled WGS sequence"/>
</dbReference>
<evidence type="ECO:0000256" key="1">
    <source>
        <dbReference type="SAM" id="MobiDB-lite"/>
    </source>
</evidence>
<evidence type="ECO:0000313" key="2">
    <source>
        <dbReference type="EMBL" id="MCA9382420.1"/>
    </source>
</evidence>
<comment type="caution">
    <text evidence="2">The sequence shown here is derived from an EMBL/GenBank/DDBJ whole genome shotgun (WGS) entry which is preliminary data.</text>
</comment>
<name>A0A955L3T4_9BACT</name>
<evidence type="ECO:0000313" key="3">
    <source>
        <dbReference type="Proteomes" id="UP000782843"/>
    </source>
</evidence>
<accession>A0A955L3T4</accession>
<feature type="region of interest" description="Disordered" evidence="1">
    <location>
        <begin position="43"/>
        <end position="67"/>
    </location>
</feature>